<feature type="region of interest" description="Disordered" evidence="1">
    <location>
        <begin position="131"/>
        <end position="156"/>
    </location>
</feature>
<keyword evidence="3" id="KW-0732">Signal</keyword>
<dbReference type="Proteomes" id="UP000799770">
    <property type="component" value="Unassembled WGS sequence"/>
</dbReference>
<organism evidence="4 5">
    <name type="scientific">Lophiotrema nucula</name>
    <dbReference type="NCBI Taxonomy" id="690887"/>
    <lineage>
        <taxon>Eukaryota</taxon>
        <taxon>Fungi</taxon>
        <taxon>Dikarya</taxon>
        <taxon>Ascomycota</taxon>
        <taxon>Pezizomycotina</taxon>
        <taxon>Dothideomycetes</taxon>
        <taxon>Pleosporomycetidae</taxon>
        <taxon>Pleosporales</taxon>
        <taxon>Lophiotremataceae</taxon>
        <taxon>Lophiotrema</taxon>
    </lineage>
</organism>
<accession>A0A6A5ZN15</accession>
<reference evidence="4" key="1">
    <citation type="journal article" date="2020" name="Stud. Mycol.">
        <title>101 Dothideomycetes genomes: a test case for predicting lifestyles and emergence of pathogens.</title>
        <authorList>
            <person name="Haridas S."/>
            <person name="Albert R."/>
            <person name="Binder M."/>
            <person name="Bloem J."/>
            <person name="Labutti K."/>
            <person name="Salamov A."/>
            <person name="Andreopoulos B."/>
            <person name="Baker S."/>
            <person name="Barry K."/>
            <person name="Bills G."/>
            <person name="Bluhm B."/>
            <person name="Cannon C."/>
            <person name="Castanera R."/>
            <person name="Culley D."/>
            <person name="Daum C."/>
            <person name="Ezra D."/>
            <person name="Gonzalez J."/>
            <person name="Henrissat B."/>
            <person name="Kuo A."/>
            <person name="Liang C."/>
            <person name="Lipzen A."/>
            <person name="Lutzoni F."/>
            <person name="Magnuson J."/>
            <person name="Mondo S."/>
            <person name="Nolan M."/>
            <person name="Ohm R."/>
            <person name="Pangilinan J."/>
            <person name="Park H.-J."/>
            <person name="Ramirez L."/>
            <person name="Alfaro M."/>
            <person name="Sun H."/>
            <person name="Tritt A."/>
            <person name="Yoshinaga Y."/>
            <person name="Zwiers L.-H."/>
            <person name="Turgeon B."/>
            <person name="Goodwin S."/>
            <person name="Spatafora J."/>
            <person name="Crous P."/>
            <person name="Grigoriev I."/>
        </authorList>
    </citation>
    <scope>NUCLEOTIDE SEQUENCE</scope>
    <source>
        <strain evidence="4">CBS 627.86</strain>
    </source>
</reference>
<keyword evidence="2" id="KW-0472">Membrane</keyword>
<evidence type="ECO:0000313" key="4">
    <source>
        <dbReference type="EMBL" id="KAF2120799.1"/>
    </source>
</evidence>
<keyword evidence="5" id="KW-1185">Reference proteome</keyword>
<feature type="compositionally biased region" description="Low complexity" evidence="1">
    <location>
        <begin position="143"/>
        <end position="156"/>
    </location>
</feature>
<name>A0A6A5ZN15_9PLEO</name>
<keyword evidence="2" id="KW-1133">Transmembrane helix</keyword>
<keyword evidence="2" id="KW-0812">Transmembrane</keyword>
<gene>
    <name evidence="4" type="ORF">BDV96DRAFT_565553</name>
</gene>
<proteinExistence type="predicted"/>
<evidence type="ECO:0000256" key="2">
    <source>
        <dbReference type="SAM" id="Phobius"/>
    </source>
</evidence>
<evidence type="ECO:0000256" key="1">
    <source>
        <dbReference type="SAM" id="MobiDB-lite"/>
    </source>
</evidence>
<feature type="chain" id="PRO_5025470764" description="Ser-Thr-rich glycosyl-phosphatidyl-inositol-anchored membrane family-domain-containing protein" evidence="3">
    <location>
        <begin position="18"/>
        <end position="184"/>
    </location>
</feature>
<sequence length="184" mass="17578">MFLKSLAVLALSAAALAAEEKRQVIPTDSLGFSVLSVLATAIPQSEQSAARANATAFALSVASSISAGTPPSWYQALPSDVKSYLPILYPVAAPASTTAAPTSAPTSSVGTASVGTGSTIQNVTVSSVSSATLGTTGGANSEAPSSTGGSASTSGPATGAAAYPTAVVGAGVAGALGFVAMLAL</sequence>
<dbReference type="OrthoDB" id="5419608at2759"/>
<evidence type="ECO:0000256" key="3">
    <source>
        <dbReference type="SAM" id="SignalP"/>
    </source>
</evidence>
<dbReference type="AlphaFoldDB" id="A0A6A5ZN15"/>
<protein>
    <recommendedName>
        <fullName evidence="6">Ser-Thr-rich glycosyl-phosphatidyl-inositol-anchored membrane family-domain-containing protein</fullName>
    </recommendedName>
</protein>
<feature type="transmembrane region" description="Helical" evidence="2">
    <location>
        <begin position="161"/>
        <end position="183"/>
    </location>
</feature>
<evidence type="ECO:0008006" key="6">
    <source>
        <dbReference type="Google" id="ProtNLM"/>
    </source>
</evidence>
<feature type="signal peptide" evidence="3">
    <location>
        <begin position="1"/>
        <end position="17"/>
    </location>
</feature>
<evidence type="ECO:0000313" key="5">
    <source>
        <dbReference type="Proteomes" id="UP000799770"/>
    </source>
</evidence>
<dbReference type="EMBL" id="ML977313">
    <property type="protein sequence ID" value="KAF2120799.1"/>
    <property type="molecule type" value="Genomic_DNA"/>
</dbReference>